<dbReference type="EMBL" id="VZOL01000568">
    <property type="protein sequence ID" value="KAB0653029.1"/>
    <property type="molecule type" value="Genomic_DNA"/>
</dbReference>
<proteinExistence type="predicted"/>
<organism evidence="1 2">
    <name type="scientific">Burkholderia territorii</name>
    <dbReference type="NCBI Taxonomy" id="1503055"/>
    <lineage>
        <taxon>Bacteria</taxon>
        <taxon>Pseudomonadati</taxon>
        <taxon>Pseudomonadota</taxon>
        <taxon>Betaproteobacteria</taxon>
        <taxon>Burkholderiales</taxon>
        <taxon>Burkholderiaceae</taxon>
        <taxon>Burkholderia</taxon>
        <taxon>Burkholderia cepacia complex</taxon>
    </lineage>
</organism>
<reference evidence="1 2" key="1">
    <citation type="submission" date="2019-09" db="EMBL/GenBank/DDBJ databases">
        <title>Draft genome sequences of 48 bacterial type strains from the CCUG.</title>
        <authorList>
            <person name="Tunovic T."/>
            <person name="Pineiro-Iglesias B."/>
            <person name="Unosson C."/>
            <person name="Inganas E."/>
            <person name="Ohlen M."/>
            <person name="Cardew S."/>
            <person name="Jensie-Markopoulos S."/>
            <person name="Salva-Serra F."/>
            <person name="Jaen-Luchoro D."/>
            <person name="Karlsson R."/>
            <person name="Svensson-Stadler L."/>
            <person name="Chun J."/>
            <person name="Moore E."/>
        </authorList>
    </citation>
    <scope>NUCLEOTIDE SEQUENCE [LARGE SCALE GENOMIC DNA]</scope>
    <source>
        <strain evidence="1 2">CCUG 65687</strain>
    </source>
</reference>
<dbReference type="AlphaFoldDB" id="A0A6L3N9A2"/>
<evidence type="ECO:0000313" key="2">
    <source>
        <dbReference type="Proteomes" id="UP000473571"/>
    </source>
</evidence>
<name>A0A6L3N9A2_9BURK</name>
<protein>
    <submittedName>
        <fullName evidence="1">Uncharacterized protein</fullName>
    </submittedName>
</protein>
<evidence type="ECO:0000313" key="1">
    <source>
        <dbReference type="EMBL" id="KAB0653029.1"/>
    </source>
</evidence>
<dbReference type="Proteomes" id="UP000473571">
    <property type="component" value="Unassembled WGS sequence"/>
</dbReference>
<comment type="caution">
    <text evidence="1">The sequence shown here is derived from an EMBL/GenBank/DDBJ whole genome shotgun (WGS) entry which is preliminary data.</text>
</comment>
<gene>
    <name evidence="1" type="ORF">F7R13_26705</name>
</gene>
<sequence length="77" mass="9006">MRHSPLLFRIAGRPRCTSGRPAIKCLFHFDDDLFAILIMIRVMRFLDLHHRHPSLRSMRRSRVRRHAAITGALFGQA</sequence>
<accession>A0A6L3N9A2</accession>